<evidence type="ECO:0000313" key="3">
    <source>
        <dbReference type="Proteomes" id="UP000632377"/>
    </source>
</evidence>
<comment type="caution">
    <text evidence="2">The sequence shown here is derived from an EMBL/GenBank/DDBJ whole genome shotgun (WGS) entry which is preliminary data.</text>
</comment>
<dbReference type="PROSITE" id="PS50011">
    <property type="entry name" value="PROTEIN_KINASE_DOM"/>
    <property type="match status" value="1"/>
</dbReference>
<protein>
    <submittedName>
        <fullName evidence="2">Protein kinase</fullName>
    </submittedName>
</protein>
<sequence length="253" mass="29287">MLNIRTRNDKINKVIKILQVKDLEVGYSGNKDFTEVEEGQTLEEYVKNRDFLEAKNVYNITLSLCETLSNLNSLNYSIMHSQLVPSNIIINSNMRIYIKDLGVSNNPQFNNSNFACISSIKSTYDNKLEFFKASSKKDISSIGMLMYFMATGKEPVTMLQPLLEDSYGSNVESSLKRIIKKCFYVNSKKRYVSIEELNKEIIIELLLKNKYEKIESLCSSYRESDKPLNNRVTRSQKRKSKITSRALRFIFNN</sequence>
<dbReference type="RefSeq" id="WP_202748140.1">
    <property type="nucleotide sequence ID" value="NZ_JAESWC010000002.1"/>
</dbReference>
<dbReference type="PANTHER" id="PTHR24362:SF309">
    <property type="entry name" value="PROTEIN KINASE DOMAIN-CONTAINING PROTEIN"/>
    <property type="match status" value="1"/>
</dbReference>
<name>A0ABS1T881_9CLOT</name>
<gene>
    <name evidence="2" type="ORF">JK636_07165</name>
</gene>
<dbReference type="Proteomes" id="UP000632377">
    <property type="component" value="Unassembled WGS sequence"/>
</dbReference>
<accession>A0ABS1T881</accession>
<dbReference type="Gene3D" id="1.10.510.10">
    <property type="entry name" value="Transferase(Phosphotransferase) domain 1"/>
    <property type="match status" value="1"/>
</dbReference>
<dbReference type="GO" id="GO:0016301">
    <property type="term" value="F:kinase activity"/>
    <property type="evidence" value="ECO:0007669"/>
    <property type="project" value="UniProtKB-KW"/>
</dbReference>
<reference evidence="2 3" key="1">
    <citation type="submission" date="2021-01" db="EMBL/GenBank/DDBJ databases">
        <title>Genome public.</title>
        <authorList>
            <person name="Liu C."/>
            <person name="Sun Q."/>
        </authorList>
    </citation>
    <scope>NUCLEOTIDE SEQUENCE [LARGE SCALE GENOMIC DNA]</scope>
    <source>
        <strain evidence="2 3">YIM B02515</strain>
    </source>
</reference>
<dbReference type="InterPro" id="IPR000719">
    <property type="entry name" value="Prot_kinase_dom"/>
</dbReference>
<organism evidence="2 3">
    <name type="scientific">Clostridium rhizosphaerae</name>
    <dbReference type="NCBI Taxonomy" id="2803861"/>
    <lineage>
        <taxon>Bacteria</taxon>
        <taxon>Bacillati</taxon>
        <taxon>Bacillota</taxon>
        <taxon>Clostridia</taxon>
        <taxon>Eubacteriales</taxon>
        <taxon>Clostridiaceae</taxon>
        <taxon>Clostridium</taxon>
    </lineage>
</organism>
<evidence type="ECO:0000313" key="2">
    <source>
        <dbReference type="EMBL" id="MBL4935537.1"/>
    </source>
</evidence>
<keyword evidence="3" id="KW-1185">Reference proteome</keyword>
<dbReference type="PANTHER" id="PTHR24362">
    <property type="entry name" value="SERINE/THREONINE-PROTEIN KINASE NEK"/>
    <property type="match status" value="1"/>
</dbReference>
<dbReference type="EMBL" id="JAESWC010000002">
    <property type="protein sequence ID" value="MBL4935537.1"/>
    <property type="molecule type" value="Genomic_DNA"/>
</dbReference>
<dbReference type="SUPFAM" id="SSF56112">
    <property type="entry name" value="Protein kinase-like (PK-like)"/>
    <property type="match status" value="1"/>
</dbReference>
<evidence type="ECO:0000259" key="1">
    <source>
        <dbReference type="PROSITE" id="PS50011"/>
    </source>
</evidence>
<keyword evidence="2" id="KW-0418">Kinase</keyword>
<keyword evidence="2" id="KW-0808">Transferase</keyword>
<dbReference type="InterPro" id="IPR011009">
    <property type="entry name" value="Kinase-like_dom_sf"/>
</dbReference>
<proteinExistence type="predicted"/>
<feature type="domain" description="Protein kinase" evidence="1">
    <location>
        <begin position="1"/>
        <end position="202"/>
    </location>
</feature>
<dbReference type="Pfam" id="PF00069">
    <property type="entry name" value="Pkinase"/>
    <property type="match status" value="1"/>
</dbReference>